<dbReference type="GO" id="GO:0016020">
    <property type="term" value="C:membrane"/>
    <property type="evidence" value="ECO:0007669"/>
    <property type="project" value="UniProtKB-SubCell"/>
</dbReference>
<dbReference type="EC" id="3.6.3.4" evidence="8"/>
<dbReference type="OrthoDB" id="8588at2157"/>
<feature type="domain" description="P-type ATPase A" evidence="7">
    <location>
        <begin position="94"/>
        <end position="194"/>
    </location>
</feature>
<dbReference type="GO" id="GO:0016887">
    <property type="term" value="F:ATP hydrolysis activity"/>
    <property type="evidence" value="ECO:0007669"/>
    <property type="project" value="InterPro"/>
</dbReference>
<dbReference type="SFLD" id="SFLDG00002">
    <property type="entry name" value="C1.7:_P-type_atpase_like"/>
    <property type="match status" value="1"/>
</dbReference>
<evidence type="ECO:0000313" key="8">
    <source>
        <dbReference type="EMBL" id="AIZ56558.1"/>
    </source>
</evidence>
<feature type="transmembrane region" description="Helical" evidence="6">
    <location>
        <begin position="784"/>
        <end position="807"/>
    </location>
</feature>
<evidence type="ECO:0000256" key="6">
    <source>
        <dbReference type="SAM" id="Phobius"/>
    </source>
</evidence>
<reference evidence="8 9" key="1">
    <citation type="journal article" date="2014" name="Appl. Environ. Microbiol.">
        <title>Comparative Genome Analysis of 'Candidatus Methanoplasma termitum' Indicates a New Mode of Energy Metabolism in the Seventh Order of Methanogens.</title>
        <authorList>
            <person name="Lang K."/>
            <person name="Schuldes J."/>
            <person name="Klingl A."/>
            <person name="Poehlein A."/>
            <person name="Daniel R."/>
            <person name="Brune A."/>
        </authorList>
    </citation>
    <scope>NUCLEOTIDE SEQUENCE [LARGE SCALE GENOMIC DNA]</scope>
    <source>
        <strain evidence="9">Mpt1</strain>
    </source>
</reference>
<dbReference type="RefSeq" id="WP_048112134.1">
    <property type="nucleotide sequence ID" value="NZ_CP010070.1"/>
</dbReference>
<dbReference type="InterPro" id="IPR036412">
    <property type="entry name" value="HAD-like_sf"/>
</dbReference>
<dbReference type="PANTHER" id="PTHR42861">
    <property type="entry name" value="CALCIUM-TRANSPORTING ATPASE"/>
    <property type="match status" value="1"/>
</dbReference>
<dbReference type="SUPFAM" id="SSF81653">
    <property type="entry name" value="Calcium ATPase, transduction domain A"/>
    <property type="match status" value="1"/>
</dbReference>
<keyword evidence="8" id="KW-0378">Hydrolase</keyword>
<dbReference type="InterPro" id="IPR023298">
    <property type="entry name" value="ATPase_P-typ_TM_dom_sf"/>
</dbReference>
<dbReference type="InterPro" id="IPR008250">
    <property type="entry name" value="ATPase_P-typ_transduc_dom_A_sf"/>
</dbReference>
<keyword evidence="9" id="KW-1185">Reference proteome</keyword>
<dbReference type="Gene3D" id="3.40.1110.10">
    <property type="entry name" value="Calcium-transporting ATPase, cytoplasmic domain N"/>
    <property type="match status" value="1"/>
</dbReference>
<feature type="transmembrane region" description="Helical" evidence="6">
    <location>
        <begin position="63"/>
        <end position="80"/>
    </location>
</feature>
<feature type="transmembrane region" description="Helical" evidence="6">
    <location>
        <begin position="627"/>
        <end position="645"/>
    </location>
</feature>
<dbReference type="Gene3D" id="1.20.1110.10">
    <property type="entry name" value="Calcium-transporting ATPase, transmembrane domain"/>
    <property type="match status" value="1"/>
</dbReference>
<keyword evidence="3" id="KW-1278">Translocase</keyword>
<dbReference type="AlphaFoldDB" id="A0A0A7LC26"/>
<dbReference type="InterPro" id="IPR023299">
    <property type="entry name" value="ATPase_P-typ_cyto_dom_N"/>
</dbReference>
<feature type="transmembrane region" description="Helical" evidence="6">
    <location>
        <begin position="744"/>
        <end position="764"/>
    </location>
</feature>
<dbReference type="InterPro" id="IPR044492">
    <property type="entry name" value="P_typ_ATPase_HD_dom"/>
</dbReference>
<keyword evidence="5 6" id="KW-0472">Membrane</keyword>
<dbReference type="GO" id="GO:0005524">
    <property type="term" value="F:ATP binding"/>
    <property type="evidence" value="ECO:0007669"/>
    <property type="project" value="UniProtKB-KW"/>
</dbReference>
<dbReference type="InterPro" id="IPR001757">
    <property type="entry name" value="P_typ_ATPase"/>
</dbReference>
<dbReference type="STRING" id="1577791.Mpt1_c06730"/>
<keyword evidence="4 6" id="KW-1133">Transmembrane helix</keyword>
<dbReference type="InterPro" id="IPR059000">
    <property type="entry name" value="ATPase_P-type_domA"/>
</dbReference>
<dbReference type="HOGENOM" id="CLU_002360_5_1_2"/>
<dbReference type="Gene3D" id="3.40.50.1000">
    <property type="entry name" value="HAD superfamily/HAD-like"/>
    <property type="match status" value="1"/>
</dbReference>
<dbReference type="Gene3D" id="2.70.150.10">
    <property type="entry name" value="Calcium-transporting ATPase, cytoplasmic transduction domain A"/>
    <property type="match status" value="1"/>
</dbReference>
<dbReference type="PRINTS" id="PR00119">
    <property type="entry name" value="CATATPASE"/>
</dbReference>
<feature type="transmembrane region" description="Helical" evidence="6">
    <location>
        <begin position="657"/>
        <end position="680"/>
    </location>
</feature>
<evidence type="ECO:0000256" key="3">
    <source>
        <dbReference type="ARBA" id="ARBA00022967"/>
    </source>
</evidence>
<feature type="transmembrane region" description="Helical" evidence="6">
    <location>
        <begin position="208"/>
        <end position="228"/>
    </location>
</feature>
<organism evidence="8 9">
    <name type="scientific">Candidatus Methanoplasma termitum</name>
    <dbReference type="NCBI Taxonomy" id="1577791"/>
    <lineage>
        <taxon>Archaea</taxon>
        <taxon>Methanobacteriati</taxon>
        <taxon>Thermoplasmatota</taxon>
        <taxon>Thermoplasmata</taxon>
        <taxon>Methanomassiliicoccales</taxon>
        <taxon>Methanomassiliicoccaceae</taxon>
        <taxon>Candidatus Methanoplasma</taxon>
    </lineage>
</organism>
<dbReference type="EMBL" id="CP010070">
    <property type="protein sequence ID" value="AIZ56558.1"/>
    <property type="molecule type" value="Genomic_DNA"/>
</dbReference>
<comment type="subcellular location">
    <subcellularLocation>
        <location evidence="1">Membrane</location>
        <topology evidence="1">Multi-pass membrane protein</topology>
    </subcellularLocation>
</comment>
<feature type="transmembrane region" description="Helical" evidence="6">
    <location>
        <begin position="813"/>
        <end position="832"/>
    </location>
</feature>
<evidence type="ECO:0000256" key="5">
    <source>
        <dbReference type="ARBA" id="ARBA00023136"/>
    </source>
</evidence>
<dbReference type="PRINTS" id="PR00120">
    <property type="entry name" value="HATPASE"/>
</dbReference>
<evidence type="ECO:0000256" key="1">
    <source>
        <dbReference type="ARBA" id="ARBA00004141"/>
    </source>
</evidence>
<gene>
    <name evidence="8" type="primary">copB2</name>
    <name evidence="8" type="ORF">Mpt1_c06730</name>
</gene>
<dbReference type="SUPFAM" id="SSF81660">
    <property type="entry name" value="Metal cation-transporting ATPase, ATP-binding domain N"/>
    <property type="match status" value="1"/>
</dbReference>
<dbReference type="SFLD" id="SFLDF00027">
    <property type="entry name" value="p-type_atpase"/>
    <property type="match status" value="1"/>
</dbReference>
<dbReference type="NCBIfam" id="TIGR01494">
    <property type="entry name" value="ATPase_P-type"/>
    <property type="match status" value="2"/>
</dbReference>
<dbReference type="SFLD" id="SFLDS00003">
    <property type="entry name" value="Haloacid_Dehalogenase"/>
    <property type="match status" value="1"/>
</dbReference>
<keyword evidence="2 6" id="KW-0812">Transmembrane</keyword>
<dbReference type="PROSITE" id="PS00154">
    <property type="entry name" value="ATPASE_E1_E2"/>
    <property type="match status" value="1"/>
</dbReference>
<dbReference type="Proteomes" id="UP000030787">
    <property type="component" value="Chromosome"/>
</dbReference>
<sequence length="860" mass="94970">MELRGLTDEEVKERISQGKVNKFESQVSRSYLDILAKNILTLFNLILFILGAALLYFNEPISAISAVGVILLNILIATVQEMRAKRRLDKIALLLRPTVHVLRNGEEIQIDPSKIVMDDIIPLSSGDQALVDGEVLYSASLEMDESLLTGESNSIRKRDGDEIHSGAFCITGSGHYKVTALGEDTFASKMLESAKKYKKKKTPLQRETTTITNILMITALVFVLIIAVRNTIVADGPKLMAMKAVVALDIVPIALFLLITITYMIAAVRMANSGVLLQNSNSVESMSHVDTVCMDKTGTITTNNLVYEGMEAFIDENEAENIIRVFASSTGSKNRTVKALEKEFGPKESTLMEEVPFSSDRKYSAVRVSSEGTAQTIFMGAWPSLKGHVKGADISDKVSEISRKGLRTVVICSGPDMQLFDGEEPIIPELKLVALIAIRDEVRHDCRKIIDEFQTNGMELKVISGDDPETINALFSLAEIPGERNIISGNELDSLSEDDIDDVVVRTNIFGRMKPEQKEMVINSLKKNGRYVAMVGDGVNDVRAIKSANVGVALQSGSGAARGVADMVLVDDRFSALPKAITEGKRTVTGMRDILRLYLTRNFVLAIVIGVFMLVIGKISMLPVQNTLYALASVSFAAFLMAIWAKPSSNKAMILPGVLRFSIPMAVIIAVFGFIVYFVFSHFTDNGTFDLGKSFYEGIYNSYGSSPMWNSFDDPYLGRTFLDHMMITYGSSPETFTEVTARNAMLTFLILSGIAQLFLIYPLFKFYSINGEVSRDLKPSILALLLFALVALVYNIPQVAVGLVSLVVFPPEYFLLIFGFVVLWFFVAVFLLKSRLMNRIADAAETGFEKTVDREQEREE</sequence>
<feature type="transmembrane region" description="Helical" evidence="6">
    <location>
        <begin position="39"/>
        <end position="57"/>
    </location>
</feature>
<dbReference type="SUPFAM" id="SSF56784">
    <property type="entry name" value="HAD-like"/>
    <property type="match status" value="1"/>
</dbReference>
<dbReference type="SUPFAM" id="SSF81665">
    <property type="entry name" value="Calcium ATPase, transmembrane domain M"/>
    <property type="match status" value="1"/>
</dbReference>
<proteinExistence type="predicted"/>
<evidence type="ECO:0000313" key="9">
    <source>
        <dbReference type="Proteomes" id="UP000030787"/>
    </source>
</evidence>
<feature type="transmembrane region" description="Helical" evidence="6">
    <location>
        <begin position="240"/>
        <end position="266"/>
    </location>
</feature>
<dbReference type="InterPro" id="IPR018303">
    <property type="entry name" value="ATPase_P-typ_P_site"/>
</dbReference>
<evidence type="ECO:0000259" key="7">
    <source>
        <dbReference type="Pfam" id="PF00122"/>
    </source>
</evidence>
<dbReference type="Pfam" id="PF00702">
    <property type="entry name" value="Hydrolase"/>
    <property type="match status" value="1"/>
</dbReference>
<name>A0A0A7LC26_9ARCH</name>
<feature type="transmembrane region" description="Helical" evidence="6">
    <location>
        <begin position="602"/>
        <end position="621"/>
    </location>
</feature>
<dbReference type="GeneID" id="24818339"/>
<evidence type="ECO:0000256" key="4">
    <source>
        <dbReference type="ARBA" id="ARBA00022989"/>
    </source>
</evidence>
<evidence type="ECO:0000256" key="2">
    <source>
        <dbReference type="ARBA" id="ARBA00022692"/>
    </source>
</evidence>
<accession>A0A0A7LC26</accession>
<dbReference type="Pfam" id="PF00122">
    <property type="entry name" value="E1-E2_ATPase"/>
    <property type="match status" value="1"/>
</dbReference>
<dbReference type="InterPro" id="IPR023214">
    <property type="entry name" value="HAD_sf"/>
</dbReference>
<dbReference type="KEGG" id="mear:Mpt1_c06730"/>
<protein>
    <submittedName>
        <fullName evidence="8">CopB2 protein</fullName>
        <ecNumber evidence="8">3.6.3.4</ecNumber>
    </submittedName>
</protein>